<gene>
    <name evidence="1" type="ORF">HPE56_07465</name>
</gene>
<sequence>MKECLFFASVSLDKQRNEEMGIQEPPSLVSLDKQKRTEYELRVIVDKASN</sequence>
<organism evidence="1 2">
    <name type="scientific">Maribacter aquimaris</name>
    <dbReference type="NCBI Taxonomy" id="2737171"/>
    <lineage>
        <taxon>Bacteria</taxon>
        <taxon>Pseudomonadati</taxon>
        <taxon>Bacteroidota</taxon>
        <taxon>Flavobacteriia</taxon>
        <taxon>Flavobacteriales</taxon>
        <taxon>Flavobacteriaceae</taxon>
        <taxon>Maribacter</taxon>
    </lineage>
</organism>
<dbReference type="Proteomes" id="UP001166021">
    <property type="component" value="Unassembled WGS sequence"/>
</dbReference>
<comment type="caution">
    <text evidence="1">The sequence shown here is derived from an EMBL/GenBank/DDBJ whole genome shotgun (WGS) entry which is preliminary data.</text>
</comment>
<accession>A0ABR7UZB0</accession>
<keyword evidence="2" id="KW-1185">Reference proteome</keyword>
<dbReference type="EMBL" id="JABTCF010000003">
    <property type="protein sequence ID" value="MBD0777626.1"/>
    <property type="molecule type" value="Genomic_DNA"/>
</dbReference>
<name>A0ABR7UZB0_9FLAO</name>
<dbReference type="RefSeq" id="WP_188243139.1">
    <property type="nucleotide sequence ID" value="NZ_JABTCF010000003.1"/>
</dbReference>
<evidence type="ECO:0000313" key="1">
    <source>
        <dbReference type="EMBL" id="MBD0777626.1"/>
    </source>
</evidence>
<proteinExistence type="predicted"/>
<protein>
    <submittedName>
        <fullName evidence="1">Uncharacterized protein</fullName>
    </submittedName>
</protein>
<evidence type="ECO:0000313" key="2">
    <source>
        <dbReference type="Proteomes" id="UP001166021"/>
    </source>
</evidence>
<reference evidence="1" key="1">
    <citation type="submission" date="2020-05" db="EMBL/GenBank/DDBJ databases">
        <title>The draft genome sequence of Maribacter sp. ANRC-HE7.</title>
        <authorList>
            <person name="Mu L."/>
        </authorList>
    </citation>
    <scope>NUCLEOTIDE SEQUENCE</scope>
    <source>
        <strain evidence="1">ANRC-HE7</strain>
    </source>
</reference>